<keyword evidence="2" id="KW-1185">Reference proteome</keyword>
<reference evidence="1 2" key="1">
    <citation type="submission" date="2019-01" db="EMBL/GenBank/DDBJ databases">
        <title>Complete genome sequence of Cohnella hallensis HS21 isolated from Korean fir (Abies koreana) rhizospheric soil.</title>
        <authorList>
            <person name="Jiang L."/>
            <person name="Kang S.W."/>
            <person name="Kim S."/>
            <person name="Jung J."/>
            <person name="Kim C.Y."/>
            <person name="Kim D.H."/>
            <person name="Kim S.W."/>
            <person name="Lee J."/>
        </authorList>
    </citation>
    <scope>NUCLEOTIDE SEQUENCE [LARGE SCALE GENOMIC DNA]</scope>
    <source>
        <strain evidence="1 2">HS21</strain>
    </source>
</reference>
<evidence type="ECO:0000313" key="1">
    <source>
        <dbReference type="EMBL" id="BBI32369.1"/>
    </source>
</evidence>
<proteinExistence type="predicted"/>
<dbReference type="RefSeq" id="WP_232058128.1">
    <property type="nucleotide sequence ID" value="NZ_AP019400.1"/>
</dbReference>
<protein>
    <recommendedName>
        <fullName evidence="3">Bacteriophage Gp15 protein</fullName>
    </recommendedName>
</protein>
<evidence type="ECO:0008006" key="3">
    <source>
        <dbReference type="Google" id="ProtNLM"/>
    </source>
</evidence>
<name>A0A3T1D2W6_9BACL</name>
<dbReference type="Pfam" id="PF06854">
    <property type="entry name" value="Phage_Gp15"/>
    <property type="match status" value="1"/>
</dbReference>
<sequence length="107" mass="12415">MHEDWHLIESSMAKQYGIRIRQEKHMPWSEFVSLVSGLMADTPLGQIVAIRAEKDPKAIKSFTVDQRRIYNDWRSKSAKKHLENPEKLDQQMDEISKMLALMFGKGG</sequence>
<dbReference type="EMBL" id="AP019400">
    <property type="protein sequence ID" value="BBI32369.1"/>
    <property type="molecule type" value="Genomic_DNA"/>
</dbReference>
<accession>A0A3T1D2W6</accession>
<organism evidence="1 2">
    <name type="scientific">Cohnella abietis</name>
    <dbReference type="NCBI Taxonomy" id="2507935"/>
    <lineage>
        <taxon>Bacteria</taxon>
        <taxon>Bacillati</taxon>
        <taxon>Bacillota</taxon>
        <taxon>Bacilli</taxon>
        <taxon>Bacillales</taxon>
        <taxon>Paenibacillaceae</taxon>
        <taxon>Cohnella</taxon>
    </lineage>
</organism>
<evidence type="ECO:0000313" key="2">
    <source>
        <dbReference type="Proteomes" id="UP000289856"/>
    </source>
</evidence>
<dbReference type="AlphaFoldDB" id="A0A3T1D2W6"/>
<dbReference type="Proteomes" id="UP000289856">
    <property type="component" value="Chromosome"/>
</dbReference>
<dbReference type="InterPro" id="IPR009660">
    <property type="entry name" value="Phage_A500_Gp15"/>
</dbReference>
<dbReference type="KEGG" id="cohn:KCTCHS21_17680"/>
<gene>
    <name evidence="1" type="ORF">KCTCHS21_17680</name>
</gene>